<evidence type="ECO:0000256" key="1">
    <source>
        <dbReference type="SAM" id="SignalP"/>
    </source>
</evidence>
<dbReference type="KEGG" id="cbak:DA792_19565"/>
<dbReference type="Proteomes" id="UP000241447">
    <property type="component" value="Chromosome"/>
</dbReference>
<accession>A0A2R4M731</accession>
<dbReference type="RefSeq" id="WP_107722239.1">
    <property type="nucleotide sequence ID" value="NZ_CP028475.1"/>
</dbReference>
<dbReference type="AlphaFoldDB" id="A0A2R4M731"/>
<organism evidence="2 3">
    <name type="scientific">Celeribacter baekdonensis</name>
    <dbReference type="NCBI Taxonomy" id="875171"/>
    <lineage>
        <taxon>Bacteria</taxon>
        <taxon>Pseudomonadati</taxon>
        <taxon>Pseudomonadota</taxon>
        <taxon>Alphaproteobacteria</taxon>
        <taxon>Rhodobacterales</taxon>
        <taxon>Roseobacteraceae</taxon>
        <taxon>Celeribacter</taxon>
    </lineage>
</organism>
<gene>
    <name evidence="2" type="ORF">DA792_19565</name>
</gene>
<dbReference type="OrthoDB" id="7867822at2"/>
<proteinExistence type="predicted"/>
<protein>
    <submittedName>
        <fullName evidence="2">Uncharacterized protein</fullName>
    </submittedName>
</protein>
<evidence type="ECO:0000313" key="2">
    <source>
        <dbReference type="EMBL" id="AVW93010.1"/>
    </source>
</evidence>
<reference evidence="2 3" key="1">
    <citation type="submission" date="2018-03" db="EMBL/GenBank/DDBJ databases">
        <title>The Complete Genome of Celeribacter baekdonensis strain LH4, a Thiosulfate-Oxidizing Alphaproteobacterium Isolated from Gulf of Mexico Continental Slope Sediments.</title>
        <authorList>
            <person name="Flood B.E."/>
            <person name="Bailey J.V."/>
            <person name="Leprich D."/>
        </authorList>
    </citation>
    <scope>NUCLEOTIDE SEQUENCE [LARGE SCALE GENOMIC DNA]</scope>
    <source>
        <strain evidence="2 3">LH4</strain>
    </source>
</reference>
<feature type="signal peptide" evidence="1">
    <location>
        <begin position="1"/>
        <end position="23"/>
    </location>
</feature>
<evidence type="ECO:0000313" key="3">
    <source>
        <dbReference type="Proteomes" id="UP000241447"/>
    </source>
</evidence>
<name>A0A2R4M731_9RHOB</name>
<keyword evidence="1" id="KW-0732">Signal</keyword>
<dbReference type="EMBL" id="CP028475">
    <property type="protein sequence ID" value="AVW93010.1"/>
    <property type="molecule type" value="Genomic_DNA"/>
</dbReference>
<feature type="chain" id="PRO_5015322467" evidence="1">
    <location>
        <begin position="24"/>
        <end position="149"/>
    </location>
</feature>
<sequence length="149" mass="16535">MKRITLALACALGFAALSQPSLAKDITGVEAIDKDFGMYTLNWEPRGMTLIRWEIYNSNGFLVVCGGYSSSGGSIPFRLSKKALHAGRISMDDKVIVKDLSFFSILKNSNQKNEHVGEPANCYITDTPTPGKTEKPKFNIYIAKDTFRY</sequence>